<dbReference type="RefSeq" id="WP_120043229.1">
    <property type="nucleotide sequence ID" value="NZ_QZFU01000029.1"/>
</dbReference>
<evidence type="ECO:0000259" key="1">
    <source>
        <dbReference type="Pfam" id="PF18007"/>
    </source>
</evidence>
<protein>
    <recommendedName>
        <fullName evidence="1">Rv3651-like N-terminal domain-containing protein</fullName>
    </recommendedName>
</protein>
<comment type="caution">
    <text evidence="2">The sequence shown here is derived from an EMBL/GenBank/DDBJ whole genome shotgun (WGS) entry which is preliminary data.</text>
</comment>
<name>A0A3A4KQI2_9NOCA</name>
<accession>A0A3A4KQI2</accession>
<organism evidence="2 3">
    <name type="scientific">Nocardia panacis</name>
    <dbReference type="NCBI Taxonomy" id="2340916"/>
    <lineage>
        <taxon>Bacteria</taxon>
        <taxon>Bacillati</taxon>
        <taxon>Actinomycetota</taxon>
        <taxon>Actinomycetes</taxon>
        <taxon>Mycobacteriales</taxon>
        <taxon>Nocardiaceae</taxon>
        <taxon>Nocardia</taxon>
    </lineage>
</organism>
<evidence type="ECO:0000313" key="2">
    <source>
        <dbReference type="EMBL" id="RJO72127.1"/>
    </source>
</evidence>
<reference evidence="2 3" key="1">
    <citation type="submission" date="2018-09" db="EMBL/GenBank/DDBJ databases">
        <title>YIM PH21274 draft genome.</title>
        <authorList>
            <person name="Miao C."/>
        </authorList>
    </citation>
    <scope>NUCLEOTIDE SEQUENCE [LARGE SCALE GENOMIC DNA]</scope>
    <source>
        <strain evidence="2 3">YIM PH 21724</strain>
    </source>
</reference>
<keyword evidence="3" id="KW-1185">Reference proteome</keyword>
<evidence type="ECO:0000313" key="3">
    <source>
        <dbReference type="Proteomes" id="UP000266677"/>
    </source>
</evidence>
<dbReference type="Pfam" id="PF18007">
    <property type="entry name" value="Rv3651-like_N"/>
    <property type="match status" value="1"/>
</dbReference>
<dbReference type="Proteomes" id="UP000266677">
    <property type="component" value="Unassembled WGS sequence"/>
</dbReference>
<gene>
    <name evidence="2" type="ORF">D5S18_23435</name>
</gene>
<proteinExistence type="predicted"/>
<feature type="domain" description="Rv3651-like N-terminal" evidence="1">
    <location>
        <begin position="6"/>
        <end position="96"/>
    </location>
</feature>
<sequence>MLTRRWLLIETLGRAESWSVVASGSRPRAWTSFRRAVPARLQPIIAAAHAGGVPLDQVLPQSRHAWSALRLLVIPVLGMDGRVCALRVWVGTGEPPQATGVAPFRIDAVTRRVDTLPDGLGPHFRGDPISWLGAQSYATVERFDGALEFAATLARSAPDSRWLGTATVRGSTGPRSVLIAARNGDAPATTWFGVAVDVTESVPPQPKSFEASTLDLLRAEQPGLYLAIVDTARVRLIRWVSEPLPGPLWSVPDERTLPHPADRTRILAARNAIRAGTPHTALAGIRLRTGANTWLTVDVEITPIPGGTPGAQGPEFALLQMEAASPFALERPEPPYR</sequence>
<dbReference type="InterPro" id="IPR041458">
    <property type="entry name" value="Rv3651-like_N"/>
</dbReference>
<dbReference type="EMBL" id="QZFU01000029">
    <property type="protein sequence ID" value="RJO72127.1"/>
    <property type="molecule type" value="Genomic_DNA"/>
</dbReference>
<dbReference type="AlphaFoldDB" id="A0A3A4KQI2"/>
<dbReference type="OrthoDB" id="4513437at2"/>